<keyword evidence="2" id="KW-1185">Reference proteome</keyword>
<comment type="caution">
    <text evidence="1">The sequence shown here is derived from an EMBL/GenBank/DDBJ whole genome shotgun (WGS) entry which is preliminary data.</text>
</comment>
<protein>
    <recommendedName>
        <fullName evidence="3">F-box domain-containing protein</fullName>
    </recommendedName>
</protein>
<dbReference type="AlphaFoldDB" id="A0A8H5FJQ8"/>
<evidence type="ECO:0000313" key="2">
    <source>
        <dbReference type="Proteomes" id="UP000541558"/>
    </source>
</evidence>
<evidence type="ECO:0000313" key="1">
    <source>
        <dbReference type="EMBL" id="KAF5339326.1"/>
    </source>
</evidence>
<dbReference type="OrthoDB" id="3079894at2759"/>
<accession>A0A8H5FJQ8</accession>
<dbReference type="Proteomes" id="UP000541558">
    <property type="component" value="Unassembled WGS sequence"/>
</dbReference>
<proteinExistence type="predicted"/>
<name>A0A8H5FJQ8_9AGAR</name>
<reference evidence="1 2" key="1">
    <citation type="journal article" date="2020" name="ISME J.">
        <title>Uncovering the hidden diversity of litter-decomposition mechanisms in mushroom-forming fungi.</title>
        <authorList>
            <person name="Floudas D."/>
            <person name="Bentzer J."/>
            <person name="Ahren D."/>
            <person name="Johansson T."/>
            <person name="Persson P."/>
            <person name="Tunlid A."/>
        </authorList>
    </citation>
    <scope>NUCLEOTIDE SEQUENCE [LARGE SCALE GENOMIC DNA]</scope>
    <source>
        <strain evidence="1 2">CBS 175.51</strain>
    </source>
</reference>
<sequence length="553" mass="62896">MPSATFESQIELDREIARLEHDLVILKRRRNALSPVFRIPPELLSNIFFLALRFLEANGVTPQKLNPNVTKQAICAVSHQWRETAFAEPKLWMEIHVRDSTTTEYLDVVGKNLRENQEVHLEAHDIVKNYSALRHIFLHVLKVEKTRLKRVVISARHSYIVREILRESSLREDTVTLDLAFYHGSPVGGIDVTAQDIAAVFPHIRELRLVTLELPRAPDVLRLLNITDLSLIIYTADDIHQVFEILKSAERLVSFKLLVQHTENAIEGVLPSAEVELSRLKRFELDTSDTPLLLALLKPLRFRGKMGKVFITTRDTRRKELSHLLFPAIILAFPETSAPETAKVVRVKEINSREDQRSFFCYKAGWMDRQDQHLAVVLPVLQSDNSSSVLAPEIRPLSTLPFMDPDSWILNNAQDILVGIRPTLPFWECIARISTLRRLIIIAWDIDDCFLRILQGEVERPGNALDRALEVSTPFPALLNIKIDMSKLTTSGVHIDYARALAQALKARAAVAGRDEVPQISKLEFVSCTSPLDGETRDLLSSVALEVLWKMRK</sequence>
<gene>
    <name evidence="1" type="ORF">D9611_009890</name>
</gene>
<organism evidence="1 2">
    <name type="scientific">Ephemerocybe angulata</name>
    <dbReference type="NCBI Taxonomy" id="980116"/>
    <lineage>
        <taxon>Eukaryota</taxon>
        <taxon>Fungi</taxon>
        <taxon>Dikarya</taxon>
        <taxon>Basidiomycota</taxon>
        <taxon>Agaricomycotina</taxon>
        <taxon>Agaricomycetes</taxon>
        <taxon>Agaricomycetidae</taxon>
        <taxon>Agaricales</taxon>
        <taxon>Agaricineae</taxon>
        <taxon>Psathyrellaceae</taxon>
        <taxon>Ephemerocybe</taxon>
    </lineage>
</organism>
<evidence type="ECO:0008006" key="3">
    <source>
        <dbReference type="Google" id="ProtNLM"/>
    </source>
</evidence>
<dbReference type="EMBL" id="JAACJK010000008">
    <property type="protein sequence ID" value="KAF5339326.1"/>
    <property type="molecule type" value="Genomic_DNA"/>
</dbReference>